<comment type="caution">
    <text evidence="2">The sequence shown here is derived from an EMBL/GenBank/DDBJ whole genome shotgun (WGS) entry which is preliminary data.</text>
</comment>
<accession>A0ABW4MQS0</accession>
<dbReference type="SUPFAM" id="SSF47413">
    <property type="entry name" value="lambda repressor-like DNA-binding domains"/>
    <property type="match status" value="1"/>
</dbReference>
<protein>
    <submittedName>
        <fullName evidence="2">Helix-turn-helix domain-containing protein</fullName>
    </submittedName>
</protein>
<dbReference type="EMBL" id="JBHUEK010000022">
    <property type="protein sequence ID" value="MFD1779797.1"/>
    <property type="molecule type" value="Genomic_DNA"/>
</dbReference>
<evidence type="ECO:0000313" key="2">
    <source>
        <dbReference type="EMBL" id="MFD1779797.1"/>
    </source>
</evidence>
<dbReference type="InterPro" id="IPR001387">
    <property type="entry name" value="Cro/C1-type_HTH"/>
</dbReference>
<keyword evidence="3" id="KW-1185">Reference proteome</keyword>
<dbReference type="RefSeq" id="WP_245864082.1">
    <property type="nucleotide sequence ID" value="NZ_JBHUEK010000022.1"/>
</dbReference>
<dbReference type="InterPro" id="IPR010982">
    <property type="entry name" value="Lambda_DNA-bd_dom_sf"/>
</dbReference>
<dbReference type="Gene3D" id="1.10.260.40">
    <property type="entry name" value="lambda repressor-like DNA-binding domains"/>
    <property type="match status" value="1"/>
</dbReference>
<evidence type="ECO:0000259" key="1">
    <source>
        <dbReference type="PROSITE" id="PS50943"/>
    </source>
</evidence>
<dbReference type="Pfam" id="PF01381">
    <property type="entry name" value="HTH_3"/>
    <property type="match status" value="1"/>
</dbReference>
<proteinExistence type="predicted"/>
<dbReference type="CDD" id="cd00093">
    <property type="entry name" value="HTH_XRE"/>
    <property type="match status" value="1"/>
</dbReference>
<organism evidence="2 3">
    <name type="scientific">Fredinandcohnia salidurans</name>
    <dbReference type="NCBI Taxonomy" id="2595041"/>
    <lineage>
        <taxon>Bacteria</taxon>
        <taxon>Bacillati</taxon>
        <taxon>Bacillota</taxon>
        <taxon>Bacilli</taxon>
        <taxon>Bacillales</taxon>
        <taxon>Bacillaceae</taxon>
        <taxon>Fredinandcohnia</taxon>
    </lineage>
</organism>
<name>A0ABW4MQS0_9BACI</name>
<feature type="domain" description="HTH cro/C1-type" evidence="1">
    <location>
        <begin position="9"/>
        <end position="63"/>
    </location>
</feature>
<sequence length="81" mass="9297">MPRINKDIVKFLRKKNNMTQRDFAKAVNCSFALIALVEVGKRRITNNLETKIKESFNLDDQQISSLANIVQEIAKGVQPYM</sequence>
<dbReference type="Proteomes" id="UP001597227">
    <property type="component" value="Unassembled WGS sequence"/>
</dbReference>
<dbReference type="PROSITE" id="PS50943">
    <property type="entry name" value="HTH_CROC1"/>
    <property type="match status" value="1"/>
</dbReference>
<gene>
    <name evidence="2" type="ORF">ACFSFW_14115</name>
</gene>
<reference evidence="3" key="1">
    <citation type="journal article" date="2019" name="Int. J. Syst. Evol. Microbiol.">
        <title>The Global Catalogue of Microorganisms (GCM) 10K type strain sequencing project: providing services to taxonomists for standard genome sequencing and annotation.</title>
        <authorList>
            <consortium name="The Broad Institute Genomics Platform"/>
            <consortium name="The Broad Institute Genome Sequencing Center for Infectious Disease"/>
            <person name="Wu L."/>
            <person name="Ma J."/>
        </authorList>
    </citation>
    <scope>NUCLEOTIDE SEQUENCE [LARGE SCALE GENOMIC DNA]</scope>
    <source>
        <strain evidence="3">CCUG 15531</strain>
    </source>
</reference>
<evidence type="ECO:0000313" key="3">
    <source>
        <dbReference type="Proteomes" id="UP001597227"/>
    </source>
</evidence>